<dbReference type="InterPro" id="IPR044611">
    <property type="entry name" value="E3A/B/C-like"/>
</dbReference>
<dbReference type="Proteomes" id="UP001487740">
    <property type="component" value="Unassembled WGS sequence"/>
</dbReference>
<evidence type="ECO:0000256" key="2">
    <source>
        <dbReference type="ARBA" id="ARBA00012485"/>
    </source>
</evidence>
<evidence type="ECO:0000256" key="4">
    <source>
        <dbReference type="ARBA" id="ARBA00022786"/>
    </source>
</evidence>
<dbReference type="PANTHER" id="PTHR45700">
    <property type="entry name" value="UBIQUITIN-PROTEIN LIGASE E3C"/>
    <property type="match status" value="1"/>
</dbReference>
<dbReference type="GO" id="GO:0000209">
    <property type="term" value="P:protein polyubiquitination"/>
    <property type="evidence" value="ECO:0007669"/>
    <property type="project" value="InterPro"/>
</dbReference>
<dbReference type="EMBL" id="JARAKH010001490">
    <property type="protein sequence ID" value="KAK8372899.1"/>
    <property type="molecule type" value="Genomic_DNA"/>
</dbReference>
<organism evidence="7 8">
    <name type="scientific">Scylla paramamosain</name>
    <name type="common">Mud crab</name>
    <dbReference type="NCBI Taxonomy" id="85552"/>
    <lineage>
        <taxon>Eukaryota</taxon>
        <taxon>Metazoa</taxon>
        <taxon>Ecdysozoa</taxon>
        <taxon>Arthropoda</taxon>
        <taxon>Crustacea</taxon>
        <taxon>Multicrustacea</taxon>
        <taxon>Malacostraca</taxon>
        <taxon>Eumalacostraca</taxon>
        <taxon>Eucarida</taxon>
        <taxon>Decapoda</taxon>
        <taxon>Pleocyemata</taxon>
        <taxon>Brachyura</taxon>
        <taxon>Eubrachyura</taxon>
        <taxon>Portunoidea</taxon>
        <taxon>Portunidae</taxon>
        <taxon>Portuninae</taxon>
        <taxon>Scylla</taxon>
    </lineage>
</organism>
<evidence type="ECO:0000256" key="1">
    <source>
        <dbReference type="ARBA" id="ARBA00000885"/>
    </source>
</evidence>
<dbReference type="Gene3D" id="3.30.2410.10">
    <property type="entry name" value="Hect, E3 ligase catalytic domain"/>
    <property type="match status" value="1"/>
</dbReference>
<proteinExistence type="predicted"/>
<evidence type="ECO:0000256" key="5">
    <source>
        <dbReference type="PROSITE-ProRule" id="PRU00104"/>
    </source>
</evidence>
<reference evidence="7 8" key="1">
    <citation type="submission" date="2023-03" db="EMBL/GenBank/DDBJ databases">
        <title>High-quality genome of Scylla paramamosain provides insights in environmental adaptation.</title>
        <authorList>
            <person name="Zhang L."/>
        </authorList>
    </citation>
    <scope>NUCLEOTIDE SEQUENCE [LARGE SCALE GENOMIC DNA]</scope>
    <source>
        <strain evidence="7">LZ_2023a</strain>
        <tissue evidence="7">Muscle</tissue>
    </source>
</reference>
<dbReference type="GO" id="GO:0009966">
    <property type="term" value="P:regulation of signal transduction"/>
    <property type="evidence" value="ECO:0007669"/>
    <property type="project" value="UniProtKB-ARBA"/>
</dbReference>
<keyword evidence="4 5" id="KW-0833">Ubl conjugation pathway</keyword>
<dbReference type="PROSITE" id="PS50237">
    <property type="entry name" value="HECT"/>
    <property type="match status" value="1"/>
</dbReference>
<accession>A0AAW0SD27</accession>
<comment type="caution">
    <text evidence="7">The sequence shown here is derived from an EMBL/GenBank/DDBJ whole genome shotgun (WGS) entry which is preliminary data.</text>
</comment>
<comment type="catalytic activity">
    <reaction evidence="1">
        <text>S-ubiquitinyl-[E2 ubiquitin-conjugating enzyme]-L-cysteine + [acceptor protein]-L-lysine = [E2 ubiquitin-conjugating enzyme]-L-cysteine + N(6)-ubiquitinyl-[acceptor protein]-L-lysine.</text>
        <dbReference type="EC" id="2.3.2.26"/>
    </reaction>
</comment>
<dbReference type="GO" id="GO:0061630">
    <property type="term" value="F:ubiquitin protein ligase activity"/>
    <property type="evidence" value="ECO:0007669"/>
    <property type="project" value="UniProtKB-EC"/>
</dbReference>
<evidence type="ECO:0000259" key="6">
    <source>
        <dbReference type="PROSITE" id="PS50237"/>
    </source>
</evidence>
<keyword evidence="3" id="KW-0808">Transferase</keyword>
<keyword evidence="8" id="KW-1185">Reference proteome</keyword>
<evidence type="ECO:0000313" key="7">
    <source>
        <dbReference type="EMBL" id="KAK8372899.1"/>
    </source>
</evidence>
<sequence>MTICLRTQRQCLPQCALGTAPSRLLACTNTHTHGLDYRLAEDCVAQIGRIARETIQEVASSYWHSKRGQESSFASPSQDALRCYVLPLYKDFTDPKQTAKLQTPYAEGVLKLGKEMAEVFTLRDRRALVSSLRLLSLVHGLNFQAGCRVGRLNYDDFYIPEIAEKIDIRNDYLNGMNSRLHPMSRRESPILFCEYPFLFDPQAKTLLLRCDATRQGKCFPDHPVIRTFWEVFHKLSLEQKKLFLKFLTGTDRVPILGMKVGERQRERERG</sequence>
<dbReference type="AlphaFoldDB" id="A0AAW0SD27"/>
<feature type="domain" description="HECT" evidence="6">
    <location>
        <begin position="221"/>
        <end position="270"/>
    </location>
</feature>
<comment type="caution">
    <text evidence="5">Lacks conserved residue(s) required for the propagation of feature annotation.</text>
</comment>
<dbReference type="SUPFAM" id="SSF56204">
    <property type="entry name" value="Hect, E3 ligase catalytic domain"/>
    <property type="match status" value="1"/>
</dbReference>
<dbReference type="EC" id="2.3.2.26" evidence="2"/>
<evidence type="ECO:0000313" key="8">
    <source>
        <dbReference type="Proteomes" id="UP001487740"/>
    </source>
</evidence>
<evidence type="ECO:0000256" key="3">
    <source>
        <dbReference type="ARBA" id="ARBA00022679"/>
    </source>
</evidence>
<protein>
    <recommendedName>
        <fullName evidence="2">HECT-type E3 ubiquitin transferase</fullName>
        <ecNumber evidence="2">2.3.2.26</ecNumber>
    </recommendedName>
</protein>
<name>A0AAW0SD27_SCYPA</name>
<dbReference type="Pfam" id="PF00632">
    <property type="entry name" value="HECT"/>
    <property type="match status" value="1"/>
</dbReference>
<dbReference type="InterPro" id="IPR000569">
    <property type="entry name" value="HECT_dom"/>
</dbReference>
<gene>
    <name evidence="7" type="ORF">O3P69_016161</name>
</gene>
<dbReference type="InterPro" id="IPR035983">
    <property type="entry name" value="Hect_E3_ubiquitin_ligase"/>
</dbReference>